<dbReference type="EMBL" id="JBEPLY010000020">
    <property type="protein sequence ID" value="MET3602047.1"/>
    <property type="molecule type" value="Genomic_DNA"/>
</dbReference>
<dbReference type="RefSeq" id="WP_354435813.1">
    <property type="nucleotide sequence ID" value="NZ_JBEPLY010000020.1"/>
</dbReference>
<evidence type="ECO:0008006" key="4">
    <source>
        <dbReference type="Google" id="ProtNLM"/>
    </source>
</evidence>
<evidence type="ECO:0000313" key="2">
    <source>
        <dbReference type="EMBL" id="MET3602047.1"/>
    </source>
</evidence>
<feature type="compositionally biased region" description="Basic residues" evidence="1">
    <location>
        <begin position="19"/>
        <end position="31"/>
    </location>
</feature>
<gene>
    <name evidence="2" type="ORF">ABID12_004014</name>
</gene>
<proteinExistence type="predicted"/>
<accession>A0ABV2III5</accession>
<evidence type="ECO:0000313" key="3">
    <source>
        <dbReference type="Proteomes" id="UP001549164"/>
    </source>
</evidence>
<sequence>MSKRQGRQSYGKRNSSSSHSRRRLHIPHRSRHVPDSEWRHTYPGPVPPQWQDIAAAKGFSIVGRVRDRSHVVLRCRECGADTVQKAYVLRTAQPICGGCLETRRLQDAAKCGFTLLERDEMHHKYGHYRLPCGHAARLQFGRVERLAREGKAAGRAGFHCPTCYAARLSSDAAARGWTLLGPDPDANPNYRSYRHDSCGHTQRIAIANIITGRAGCEQCGTCWSAAPSEIYVLAFEVPHKGSFIKLGYSRDPESRLRYQLGIPGSVEASFLYRFPMRTGHIAQKTEKALHGKLKQRFPDWVVPASELSGWVNVVSEIYRPRILTEIQRLLKTEIERNRSSGPSGKSE</sequence>
<comment type="caution">
    <text evidence="2">The sequence shown here is derived from an EMBL/GenBank/DDBJ whole genome shotgun (WGS) entry which is preliminary data.</text>
</comment>
<organism evidence="2 3">
    <name type="scientific">Martelella mangrovi</name>
    <dbReference type="NCBI Taxonomy" id="1397477"/>
    <lineage>
        <taxon>Bacteria</taxon>
        <taxon>Pseudomonadati</taxon>
        <taxon>Pseudomonadota</taxon>
        <taxon>Alphaproteobacteria</taxon>
        <taxon>Hyphomicrobiales</taxon>
        <taxon>Aurantimonadaceae</taxon>
        <taxon>Martelella</taxon>
    </lineage>
</organism>
<name>A0ABV2III5_9HYPH</name>
<keyword evidence="3" id="KW-1185">Reference proteome</keyword>
<evidence type="ECO:0000256" key="1">
    <source>
        <dbReference type="SAM" id="MobiDB-lite"/>
    </source>
</evidence>
<dbReference type="Proteomes" id="UP001549164">
    <property type="component" value="Unassembled WGS sequence"/>
</dbReference>
<feature type="region of interest" description="Disordered" evidence="1">
    <location>
        <begin position="1"/>
        <end position="40"/>
    </location>
</feature>
<reference evidence="2 3" key="1">
    <citation type="submission" date="2024-06" db="EMBL/GenBank/DDBJ databases">
        <title>Genomic Encyclopedia of Type Strains, Phase IV (KMG-IV): sequencing the most valuable type-strain genomes for metagenomic binning, comparative biology and taxonomic classification.</title>
        <authorList>
            <person name="Goeker M."/>
        </authorList>
    </citation>
    <scope>NUCLEOTIDE SEQUENCE [LARGE SCALE GENOMIC DNA]</scope>
    <source>
        <strain evidence="2 3">DSM 28102</strain>
    </source>
</reference>
<protein>
    <recommendedName>
        <fullName evidence="4">GIY-YIG nuclease family protein</fullName>
    </recommendedName>
</protein>